<sequence>MAPALRTALQSMRMGMGSRHFARRGFSQGSGKIFSEEEKAAENIYIKKTELEKLEKLARKGVNAEEQNASSGSTHGGQSTSSEKVSTDSTKNVAVLAGVVAVVAGVWWYVKASSKTTEQHD</sequence>
<evidence type="ECO:0000313" key="4">
    <source>
        <dbReference type="EMBL" id="ABK26704.1"/>
    </source>
</evidence>
<keyword evidence="2" id="KW-0472">Membrane</keyword>
<dbReference type="InterPro" id="IPR045284">
    <property type="entry name" value="At2g27730-like"/>
</dbReference>
<keyword evidence="2" id="KW-1133">Transmembrane helix</keyword>
<evidence type="ECO:0000256" key="2">
    <source>
        <dbReference type="SAM" id="Phobius"/>
    </source>
</evidence>
<dbReference type="PANTHER" id="PTHR33878:SF1">
    <property type="entry name" value="OS08G0559000 PROTEIN"/>
    <property type="match status" value="1"/>
</dbReference>
<protein>
    <recommendedName>
        <fullName evidence="5">F1F0-ATPase inhibitor protein</fullName>
    </recommendedName>
</protein>
<feature type="transmembrane region" description="Helical" evidence="2">
    <location>
        <begin position="93"/>
        <end position="110"/>
    </location>
</feature>
<dbReference type="AlphaFoldDB" id="A9NPB0"/>
<feature type="compositionally biased region" description="Low complexity" evidence="1">
    <location>
        <begin position="70"/>
        <end position="82"/>
    </location>
</feature>
<evidence type="ECO:0000313" key="3">
    <source>
        <dbReference type="EMBL" id="ABK22471.1"/>
    </source>
</evidence>
<dbReference type="EMBL" id="EF083120">
    <property type="protein sequence ID" value="ABK22471.1"/>
    <property type="molecule type" value="mRNA"/>
</dbReference>
<reference evidence="3" key="1">
    <citation type="journal article" date="2008" name="BMC Genomics">
        <title>A conifer genomics resource of 200,000 spruce (Picea spp.) ESTs and 6,464 high-quality, sequence-finished full-length cDNAs for Sitka spruce (Picea sitchensis).</title>
        <authorList>
            <person name="Ralph S.G."/>
            <person name="Chun H.J."/>
            <person name="Kolosova N."/>
            <person name="Cooper D."/>
            <person name="Oddy C."/>
            <person name="Ritland C.E."/>
            <person name="Kirkpatrick R."/>
            <person name="Moore R."/>
            <person name="Barber S."/>
            <person name="Holt R.A."/>
            <person name="Jones S.J."/>
            <person name="Marra M.A."/>
            <person name="Douglas C.J."/>
            <person name="Ritland K."/>
            <person name="Bohlmann J."/>
        </authorList>
    </citation>
    <scope>NUCLEOTIDE SEQUENCE</scope>
    <source>
        <tissue evidence="4">Bark</tissue>
        <tissue evidence="3">Green portion of the leader tissue</tissue>
    </source>
</reference>
<proteinExistence type="evidence at transcript level"/>
<evidence type="ECO:0000256" key="1">
    <source>
        <dbReference type="SAM" id="MobiDB-lite"/>
    </source>
</evidence>
<name>A9NPB0_PICSI</name>
<organism evidence="3">
    <name type="scientific">Picea sitchensis</name>
    <name type="common">Sitka spruce</name>
    <name type="synonym">Pinus sitchensis</name>
    <dbReference type="NCBI Taxonomy" id="3332"/>
    <lineage>
        <taxon>Eukaryota</taxon>
        <taxon>Viridiplantae</taxon>
        <taxon>Streptophyta</taxon>
        <taxon>Embryophyta</taxon>
        <taxon>Tracheophyta</taxon>
        <taxon>Spermatophyta</taxon>
        <taxon>Pinopsida</taxon>
        <taxon>Pinidae</taxon>
        <taxon>Conifers I</taxon>
        <taxon>Pinales</taxon>
        <taxon>Pinaceae</taxon>
        <taxon>Picea</taxon>
    </lineage>
</organism>
<keyword evidence="2" id="KW-0812">Transmembrane</keyword>
<evidence type="ECO:0008006" key="5">
    <source>
        <dbReference type="Google" id="ProtNLM"/>
    </source>
</evidence>
<accession>A9NPB0</accession>
<dbReference type="PANTHER" id="PTHR33878">
    <property type="entry name" value="OS08G0559000 PROTEIN"/>
    <property type="match status" value="1"/>
</dbReference>
<dbReference type="OMA" id="QSMRMGM"/>
<dbReference type="EMBL" id="EF087464">
    <property type="protein sequence ID" value="ABK26704.1"/>
    <property type="molecule type" value="mRNA"/>
</dbReference>
<feature type="region of interest" description="Disordered" evidence="1">
    <location>
        <begin position="61"/>
        <end position="88"/>
    </location>
</feature>